<dbReference type="RefSeq" id="WP_005990016.1">
    <property type="nucleotide sequence ID" value="NZ_AECZ01000001.1"/>
</dbReference>
<protein>
    <submittedName>
        <fullName evidence="4">Terminase GpA</fullName>
    </submittedName>
</protein>
<sequence length="631" mass="71466">MTVPEFVCFRFTDAERRIFRKRVRPQPSVWAAQNIVVQDGPFAGSRLRMDVTPYMPGIIDTLYQPGVEEVGVCASPQISKSELLFASLFYSMEFFPGPKLVAMPDEDTLTRAVEKKLLPRIRGSATLRRLFYRYAKGAFELTDGSPVYLASSQSPAQRASVTVMHEFLDEIDLYRQLAGQGAPITEFEERTISYGHKRKILKISKPMGDETSAIWIFVTIDCDELRRWQVPCSACGTVQIMHEDHVVVLEHCKDPREIKRRKLGRYKCPHCGYLWTDHARNQAVARGEWIADEPVLRPRAVGFHLPALVSPFVSLSEFAADKLTAENSDDDRVKRDYANGRCAKPFKAIALDTKEETVLSRRAMWLPAKTVPVEAVALTCGIDVQMDSFWFSVLAWGREMQSWLVDYGQLRTWEDVMGLVHGTRYPVLGRDGSTLGIWRAGIDSGGNKTKHEILTRTEEVYSWCRARGDGRLFPIKGRSRDYHVNVSWTTIDKLPHSGRPIPGGLQLYLLDVNSLKRLLYKRLRQDAKQPMLLHGQTGEDYARHLAAERLVKDRAGNYVWEQLSDTNHLLDATMIAHACADDSWTPSLSYLLEQEHEETTKPRETPRPDADDRGSILAAAASRASAILANR</sequence>
<dbReference type="OrthoDB" id="5181253at2"/>
<keyword evidence="5" id="KW-1185">Reference proteome</keyword>
<reference evidence="4 5" key="1">
    <citation type="submission" date="2010-08" db="EMBL/GenBank/DDBJ databases">
        <title>The draft genome of Desulfovibrio fructosovorans JJ.</title>
        <authorList>
            <consortium name="US DOE Joint Genome Institute (JGI-PGF)"/>
            <person name="Lucas S."/>
            <person name="Copeland A."/>
            <person name="Lapidus A."/>
            <person name="Cheng J.-F."/>
            <person name="Bruce D."/>
            <person name="Goodwin L."/>
            <person name="Pitluck S."/>
            <person name="Land M.L."/>
            <person name="Hauser L."/>
            <person name="Chang Y.-J."/>
            <person name="Jeffries C."/>
            <person name="Wall J.D."/>
            <person name="Stahl D.A."/>
            <person name="Arkin A.P."/>
            <person name="Dehal P."/>
            <person name="Stolyar S.M."/>
            <person name="Hazen T.C."/>
            <person name="Woyke T.J."/>
        </authorList>
    </citation>
    <scope>NUCLEOTIDE SEQUENCE [LARGE SCALE GENOMIC DNA]</scope>
    <source>
        <strain evidence="4 5">JJ</strain>
    </source>
</reference>
<dbReference type="InterPro" id="IPR046453">
    <property type="entry name" value="GpA_ATPase"/>
</dbReference>
<dbReference type="InterPro" id="IPR046454">
    <property type="entry name" value="GpA_endonuclease"/>
</dbReference>
<evidence type="ECO:0000256" key="1">
    <source>
        <dbReference type="SAM" id="MobiDB-lite"/>
    </source>
</evidence>
<comment type="caution">
    <text evidence="4">The sequence shown here is derived from an EMBL/GenBank/DDBJ whole genome shotgun (WGS) entry which is preliminary data.</text>
</comment>
<name>E1JR22_SOLFR</name>
<evidence type="ECO:0000259" key="3">
    <source>
        <dbReference type="Pfam" id="PF20454"/>
    </source>
</evidence>
<feature type="domain" description="Phage terminase large subunit GpA ATPase" evidence="2">
    <location>
        <begin position="46"/>
        <end position="289"/>
    </location>
</feature>
<gene>
    <name evidence="4" type="ORF">DesfrDRAFT_0071</name>
</gene>
<dbReference type="eggNOG" id="COG5525">
    <property type="taxonomic scope" value="Bacteria"/>
</dbReference>
<proteinExistence type="predicted"/>
<dbReference type="EMBL" id="AECZ01000001">
    <property type="protein sequence ID" value="EFL53023.1"/>
    <property type="molecule type" value="Genomic_DNA"/>
</dbReference>
<dbReference type="Pfam" id="PF05876">
    <property type="entry name" value="GpA_ATPase"/>
    <property type="match status" value="1"/>
</dbReference>
<dbReference type="AlphaFoldDB" id="E1JR22"/>
<dbReference type="Proteomes" id="UP000006250">
    <property type="component" value="Unassembled WGS sequence"/>
</dbReference>
<accession>E1JR22</accession>
<dbReference type="GO" id="GO:0016887">
    <property type="term" value="F:ATP hydrolysis activity"/>
    <property type="evidence" value="ECO:0007669"/>
    <property type="project" value="InterPro"/>
</dbReference>
<evidence type="ECO:0000313" key="5">
    <source>
        <dbReference type="Proteomes" id="UP000006250"/>
    </source>
</evidence>
<dbReference type="GO" id="GO:0004519">
    <property type="term" value="F:endonuclease activity"/>
    <property type="evidence" value="ECO:0007669"/>
    <property type="project" value="InterPro"/>
</dbReference>
<evidence type="ECO:0000313" key="4">
    <source>
        <dbReference type="EMBL" id="EFL53023.1"/>
    </source>
</evidence>
<dbReference type="STRING" id="596151.DesfrDRAFT_0071"/>
<feature type="region of interest" description="Disordered" evidence="1">
    <location>
        <begin position="595"/>
        <end position="614"/>
    </location>
</feature>
<evidence type="ECO:0000259" key="2">
    <source>
        <dbReference type="Pfam" id="PF05876"/>
    </source>
</evidence>
<organism evidence="4 5">
    <name type="scientific">Solidesulfovibrio fructosivorans JJ]</name>
    <dbReference type="NCBI Taxonomy" id="596151"/>
    <lineage>
        <taxon>Bacteria</taxon>
        <taxon>Pseudomonadati</taxon>
        <taxon>Thermodesulfobacteriota</taxon>
        <taxon>Desulfovibrionia</taxon>
        <taxon>Desulfovibrionales</taxon>
        <taxon>Desulfovibrionaceae</taxon>
        <taxon>Solidesulfovibrio</taxon>
    </lineage>
</organism>
<feature type="domain" description="Terminase large subunit GpA endonuclease" evidence="3">
    <location>
        <begin position="301"/>
        <end position="580"/>
    </location>
</feature>
<dbReference type="Pfam" id="PF20454">
    <property type="entry name" value="GpA_nuclease"/>
    <property type="match status" value="1"/>
</dbReference>